<dbReference type="Pfam" id="PF00384">
    <property type="entry name" value="Molybdopterin"/>
    <property type="match status" value="1"/>
</dbReference>
<evidence type="ECO:0000313" key="12">
    <source>
        <dbReference type="EMBL" id="CAB3788479.1"/>
    </source>
</evidence>
<keyword evidence="5" id="KW-0500">Molybdenum</keyword>
<dbReference type="GO" id="GO:0042128">
    <property type="term" value="P:nitrate assimilation"/>
    <property type="evidence" value="ECO:0007669"/>
    <property type="project" value="UniProtKB-KW"/>
</dbReference>
<dbReference type="PANTHER" id="PTHR43105:SF9">
    <property type="entry name" value="NADPH-FE(3+) OXIDOREDUCTASE SUBUNIT ALPHA"/>
    <property type="match status" value="1"/>
</dbReference>
<dbReference type="Gene3D" id="3.40.228.10">
    <property type="entry name" value="Dimethylsulfoxide Reductase, domain 2"/>
    <property type="match status" value="1"/>
</dbReference>
<dbReference type="InterPro" id="IPR041854">
    <property type="entry name" value="BFD-like_2Fe2S-bd_dom_sf"/>
</dbReference>
<evidence type="ECO:0000256" key="4">
    <source>
        <dbReference type="ARBA" id="ARBA00022485"/>
    </source>
</evidence>
<dbReference type="Gene3D" id="2.40.40.20">
    <property type="match status" value="1"/>
</dbReference>
<evidence type="ECO:0000256" key="10">
    <source>
        <dbReference type="ARBA" id="ARBA00023063"/>
    </source>
</evidence>
<evidence type="ECO:0000256" key="5">
    <source>
        <dbReference type="ARBA" id="ARBA00022505"/>
    </source>
</evidence>
<dbReference type="GO" id="GO:1990204">
    <property type="term" value="C:oxidoreductase complex"/>
    <property type="evidence" value="ECO:0007669"/>
    <property type="project" value="UniProtKB-ARBA"/>
</dbReference>
<dbReference type="InterPro" id="IPR006963">
    <property type="entry name" value="Mopterin_OxRdtase_4Fe-4S_dom"/>
</dbReference>
<dbReference type="Pfam" id="PF04324">
    <property type="entry name" value="Fer2_BFD"/>
    <property type="match status" value="1"/>
</dbReference>
<dbReference type="GO" id="GO:0051539">
    <property type="term" value="F:4 iron, 4 sulfur cluster binding"/>
    <property type="evidence" value="ECO:0007669"/>
    <property type="project" value="UniProtKB-KW"/>
</dbReference>
<dbReference type="EMBL" id="CADIKM010000010">
    <property type="protein sequence ID" value="CAB3788479.1"/>
    <property type="molecule type" value="Genomic_DNA"/>
</dbReference>
<dbReference type="GO" id="GO:0016020">
    <property type="term" value="C:membrane"/>
    <property type="evidence" value="ECO:0007669"/>
    <property type="project" value="TreeGrafter"/>
</dbReference>
<evidence type="ECO:0000256" key="3">
    <source>
        <dbReference type="ARBA" id="ARBA00008747"/>
    </source>
</evidence>
<name>A0A6S7B621_9BURK</name>
<keyword evidence="4" id="KW-0004">4Fe-4S</keyword>
<keyword evidence="10" id="KW-0534">Nitrate assimilation</keyword>
<dbReference type="RefSeq" id="WP_175105184.1">
    <property type="nucleotide sequence ID" value="NZ_CADIKM010000010.1"/>
</dbReference>
<gene>
    <name evidence="12" type="primary">nasA_1</name>
    <name evidence="12" type="ORF">LMG28138_02617</name>
</gene>
<keyword evidence="8" id="KW-0408">Iron</keyword>
<dbReference type="InterPro" id="IPR027467">
    <property type="entry name" value="MopterinOxRdtase_cofactor_BS"/>
</dbReference>
<dbReference type="InterPro" id="IPR050123">
    <property type="entry name" value="Prok_molybdopt-oxidoreductase"/>
</dbReference>
<dbReference type="CDD" id="cd02791">
    <property type="entry name" value="MopB_CT_Nitrate-R-NapA-like"/>
    <property type="match status" value="1"/>
</dbReference>
<proteinExistence type="inferred from homology"/>
<dbReference type="PANTHER" id="PTHR43105">
    <property type="entry name" value="RESPIRATORY NITRATE REDUCTASE"/>
    <property type="match status" value="1"/>
</dbReference>
<evidence type="ECO:0000256" key="9">
    <source>
        <dbReference type="ARBA" id="ARBA00023014"/>
    </source>
</evidence>
<evidence type="ECO:0000256" key="1">
    <source>
        <dbReference type="ARBA" id="ARBA00001942"/>
    </source>
</evidence>
<dbReference type="InterPro" id="IPR006656">
    <property type="entry name" value="Mopterin_OxRdtase"/>
</dbReference>
<evidence type="ECO:0000313" key="13">
    <source>
        <dbReference type="Proteomes" id="UP000494115"/>
    </source>
</evidence>
<dbReference type="SUPFAM" id="SSF53706">
    <property type="entry name" value="Formate dehydrogenase/DMSO reductase, domains 1-3"/>
    <property type="match status" value="1"/>
</dbReference>
<reference evidence="12 13" key="1">
    <citation type="submission" date="2020-04" db="EMBL/GenBank/DDBJ databases">
        <authorList>
            <person name="De Canck E."/>
        </authorList>
    </citation>
    <scope>NUCLEOTIDE SEQUENCE [LARGE SCALE GENOMIC DNA]</scope>
    <source>
        <strain evidence="12 13">LMG 28138</strain>
    </source>
</reference>
<evidence type="ECO:0000256" key="6">
    <source>
        <dbReference type="ARBA" id="ARBA00022723"/>
    </source>
</evidence>
<comment type="cofactor">
    <cofactor evidence="2">
        <name>[4Fe-4S] cluster</name>
        <dbReference type="ChEBI" id="CHEBI:49883"/>
    </cofactor>
</comment>
<dbReference type="InterPro" id="IPR041957">
    <property type="entry name" value="CT_Nitrate-R-NapA-like"/>
</dbReference>
<dbReference type="CDD" id="cd02754">
    <property type="entry name" value="MopB_Nitrate-R-NapA-like"/>
    <property type="match status" value="1"/>
</dbReference>
<dbReference type="PROSITE" id="PS51669">
    <property type="entry name" value="4FE4S_MOW_BIS_MGD"/>
    <property type="match status" value="1"/>
</dbReference>
<keyword evidence="6" id="KW-0479">Metal-binding</keyword>
<dbReference type="SUPFAM" id="SSF50692">
    <property type="entry name" value="ADC-like"/>
    <property type="match status" value="1"/>
</dbReference>
<dbReference type="Gene3D" id="3.40.50.740">
    <property type="match status" value="1"/>
</dbReference>
<dbReference type="Pfam" id="PF01568">
    <property type="entry name" value="Molydop_binding"/>
    <property type="match status" value="1"/>
</dbReference>
<evidence type="ECO:0000256" key="8">
    <source>
        <dbReference type="ARBA" id="ARBA00023004"/>
    </source>
</evidence>
<evidence type="ECO:0000256" key="2">
    <source>
        <dbReference type="ARBA" id="ARBA00001966"/>
    </source>
</evidence>
<evidence type="ECO:0000259" key="11">
    <source>
        <dbReference type="PROSITE" id="PS51669"/>
    </source>
</evidence>
<dbReference type="GO" id="GO:0045333">
    <property type="term" value="P:cellular respiration"/>
    <property type="evidence" value="ECO:0007669"/>
    <property type="project" value="UniProtKB-ARBA"/>
</dbReference>
<dbReference type="PROSITE" id="PS00490">
    <property type="entry name" value="MOLYBDOPTERIN_PROK_2"/>
    <property type="match status" value="1"/>
</dbReference>
<keyword evidence="7 12" id="KW-0560">Oxidoreductase</keyword>
<dbReference type="AlphaFoldDB" id="A0A6S7B621"/>
<feature type="domain" description="4Fe-4S Mo/W bis-MGD-type" evidence="11">
    <location>
        <begin position="7"/>
        <end position="68"/>
    </location>
</feature>
<dbReference type="InterPro" id="IPR006657">
    <property type="entry name" value="MoPterin_dinucl-bd_dom"/>
</dbReference>
<dbReference type="SMART" id="SM00926">
    <property type="entry name" value="Molybdop_Fe4S4"/>
    <property type="match status" value="1"/>
</dbReference>
<organism evidence="12 13">
    <name type="scientific">Pararobbsia alpina</name>
    <dbReference type="NCBI Taxonomy" id="621374"/>
    <lineage>
        <taxon>Bacteria</taxon>
        <taxon>Pseudomonadati</taxon>
        <taxon>Pseudomonadota</taxon>
        <taxon>Betaproteobacteria</taxon>
        <taxon>Burkholderiales</taxon>
        <taxon>Burkholderiaceae</taxon>
        <taxon>Pararobbsia</taxon>
    </lineage>
</organism>
<dbReference type="Proteomes" id="UP000494115">
    <property type="component" value="Unassembled WGS sequence"/>
</dbReference>
<evidence type="ECO:0000256" key="7">
    <source>
        <dbReference type="ARBA" id="ARBA00023002"/>
    </source>
</evidence>
<comment type="cofactor">
    <cofactor evidence="1">
        <name>Mo-bis(molybdopterin guanine dinucleotide)</name>
        <dbReference type="ChEBI" id="CHEBI:60539"/>
    </cofactor>
</comment>
<dbReference type="GO" id="GO:0016491">
    <property type="term" value="F:oxidoreductase activity"/>
    <property type="evidence" value="ECO:0007669"/>
    <property type="project" value="UniProtKB-KW"/>
</dbReference>
<keyword evidence="9" id="KW-0411">Iron-sulfur</keyword>
<dbReference type="InterPro" id="IPR009010">
    <property type="entry name" value="Asp_de-COase-like_dom_sf"/>
</dbReference>
<comment type="similarity">
    <text evidence="3">Belongs to the prokaryotic molybdopterin-containing oxidoreductase family. NasA/NapA/NarB subfamily.</text>
</comment>
<dbReference type="GO" id="GO:0043546">
    <property type="term" value="F:molybdopterin cofactor binding"/>
    <property type="evidence" value="ECO:0007669"/>
    <property type="project" value="InterPro"/>
</dbReference>
<dbReference type="Gene3D" id="1.10.10.1100">
    <property type="entry name" value="BFD-like [2Fe-2S]-binding domain"/>
    <property type="match status" value="1"/>
</dbReference>
<accession>A0A6S7B621</accession>
<dbReference type="PROSITE" id="PS00551">
    <property type="entry name" value="MOLYBDOPTERIN_PROK_1"/>
    <property type="match status" value="1"/>
</dbReference>
<sequence length="934" mass="101092">MMTPLRPGEVRSTCCYCGVGCGVIVETQETARGAREITGVRGDPDHPANFGRLCSKGASLHLSATGHRYEQTRAAHPEMRIERGEQRRRISWDEALAHVAGRFAEIVRKHGSDSVGLYISGQLLTEDYYVFNKLAKGLLGTNNIDSNSRLCMSSAVSGYKLTLGADAPPCSYDDLDHAGTVFIAGANPAFAHPILYRRLEDARAANPAMRVIVADPRRTDSASDATLHLPIAPGTDIALFHAMLHVMLWEGLVDRSFIEAHTEGFDALRDTVRDMTPAIASGLCGVPTDDIVTAARWFATGPTLSLYCQGLNQSASGSAKNAALINLHLASAQIGKRGAGPFSLTGQPNAMGGREVGGMATMLSGHRDINSAADRDEIARLWGVDALPATAGKTAVEMFDSLADGSLKAVWIVCTNPAQSMPNQSLVRQALKRAEFVVLQDAYANTATAPFADVLLPATTWGEKEGTVTNSERRISRVRAARAPYGEARDDWRIAVDVARRLEAQLRPAQPSLFSYRTPEAVWNEHRATTIGRDLDIGGLSYALLEAQGPQQWPYPAGAAGATERLYLDHRFATRDGRARFANVSYQPVAEAVDARHPFALTTGRLRDQWHGMSRTGTVEKLFSHMPEPCVELNARDIERLGLDEGALAHLTSRRGSIVMPVKSSEAMQPGQAFVAMHWGEEFLGGQPGGRVAHGVNSLTTGVYDPVSRQPELKHAAIRIMKAELSWQWTVFALLPTERALMLQQTMRAYLARFPFASCVPFAAGSQVGLSWRAAAYDPAEIDLQQEIEAHFGIVAGAPDVLFYKDTRRGTVRRLRVEDGVLRAVSLAGDISAAGWLREYLDTATPVDGLGRRLLVSSSIPPTENIAPRGKTVCNCVAVGEREIVDLLGAQPASADPAARLETLRQRLKCGTQCGSCIPELKRLVGSTRAVQAA</sequence>
<dbReference type="GO" id="GO:0046872">
    <property type="term" value="F:metal ion binding"/>
    <property type="evidence" value="ECO:0007669"/>
    <property type="project" value="UniProtKB-KW"/>
</dbReference>
<protein>
    <submittedName>
        <fullName evidence="12">Nitrate reductase</fullName>
        <ecNumber evidence="12">1.7.-.-</ecNumber>
    </submittedName>
</protein>
<dbReference type="InterPro" id="IPR007419">
    <property type="entry name" value="BFD-like_2Fe2S-bd_dom"/>
</dbReference>
<dbReference type="EC" id="1.7.-.-" evidence="12"/>
<dbReference type="Gene3D" id="2.20.25.90">
    <property type="entry name" value="ADC-like domains"/>
    <property type="match status" value="1"/>
</dbReference>
<keyword evidence="13" id="KW-1185">Reference proteome</keyword>
<dbReference type="InterPro" id="IPR006655">
    <property type="entry name" value="Mopterin_OxRdtase_prok_CS"/>
</dbReference>
<dbReference type="Pfam" id="PF04879">
    <property type="entry name" value="Molybdop_Fe4S4"/>
    <property type="match status" value="1"/>
</dbReference>